<dbReference type="CDD" id="cd00614">
    <property type="entry name" value="CGS_like"/>
    <property type="match status" value="1"/>
</dbReference>
<evidence type="ECO:0000256" key="6">
    <source>
        <dbReference type="RuleBase" id="RU362118"/>
    </source>
</evidence>
<dbReference type="Pfam" id="PF01053">
    <property type="entry name" value="Cys_Met_Meta_PP"/>
    <property type="match status" value="1"/>
</dbReference>
<dbReference type="Gene3D" id="3.90.1150.10">
    <property type="entry name" value="Aspartate Aminotransferase, domain 1"/>
    <property type="match status" value="1"/>
</dbReference>
<dbReference type="GO" id="GO:0030170">
    <property type="term" value="F:pyridoxal phosphate binding"/>
    <property type="evidence" value="ECO:0007669"/>
    <property type="project" value="InterPro"/>
</dbReference>
<dbReference type="GO" id="GO:0019346">
    <property type="term" value="P:transsulfuration"/>
    <property type="evidence" value="ECO:0007669"/>
    <property type="project" value="InterPro"/>
</dbReference>
<comment type="cofactor">
    <cofactor evidence="1 6">
        <name>pyridoxal 5'-phosphate</name>
        <dbReference type="ChEBI" id="CHEBI:597326"/>
    </cofactor>
</comment>
<dbReference type="GO" id="GO:0005737">
    <property type="term" value="C:cytoplasm"/>
    <property type="evidence" value="ECO:0007669"/>
    <property type="project" value="TreeGrafter"/>
</dbReference>
<dbReference type="PANTHER" id="PTHR43797">
    <property type="entry name" value="HOMOCYSTEINE/CYSTEINE SYNTHASE"/>
    <property type="match status" value="1"/>
</dbReference>
<dbReference type="InterPro" id="IPR015421">
    <property type="entry name" value="PyrdxlP-dep_Trfase_major"/>
</dbReference>
<keyword evidence="8" id="KW-1185">Reference proteome</keyword>
<protein>
    <submittedName>
        <fullName evidence="7">O-acetylhomoserine (Thiol)-lyase</fullName>
    </submittedName>
</protein>
<dbReference type="GO" id="GO:0003961">
    <property type="term" value="F:O-acetylhomoserine aminocarboxypropyltransferase activity"/>
    <property type="evidence" value="ECO:0007669"/>
    <property type="project" value="TreeGrafter"/>
</dbReference>
<dbReference type="NCBIfam" id="TIGR01326">
    <property type="entry name" value="OAH_OAS_sulfhy"/>
    <property type="match status" value="1"/>
</dbReference>
<comment type="similarity">
    <text evidence="2 6">Belongs to the trans-sulfuration enzymes family.</text>
</comment>
<dbReference type="FunFam" id="3.40.640.10:FF:000035">
    <property type="entry name" value="O-succinylhomoserine sulfhydrylase"/>
    <property type="match status" value="1"/>
</dbReference>
<dbReference type="GO" id="GO:0004124">
    <property type="term" value="F:cysteine synthase activity"/>
    <property type="evidence" value="ECO:0007669"/>
    <property type="project" value="TreeGrafter"/>
</dbReference>
<evidence type="ECO:0000256" key="5">
    <source>
        <dbReference type="PIRSR" id="PIRSR001434-2"/>
    </source>
</evidence>
<gene>
    <name evidence="7" type="ORF">AYI68_g2165</name>
</gene>
<feature type="modified residue" description="N6-(pyridoxal phosphate)lysine" evidence="5">
    <location>
        <position position="214"/>
    </location>
</feature>
<evidence type="ECO:0000256" key="1">
    <source>
        <dbReference type="ARBA" id="ARBA00001933"/>
    </source>
</evidence>
<dbReference type="EMBL" id="LSSL01000787">
    <property type="protein sequence ID" value="OLY83694.1"/>
    <property type="molecule type" value="Genomic_DNA"/>
</dbReference>
<name>A0A1R0H3K5_9FUNG</name>
<evidence type="ECO:0000256" key="2">
    <source>
        <dbReference type="ARBA" id="ARBA00009077"/>
    </source>
</evidence>
<evidence type="ECO:0000256" key="3">
    <source>
        <dbReference type="ARBA" id="ARBA00022679"/>
    </source>
</evidence>
<keyword evidence="3" id="KW-0808">Transferase</keyword>
<dbReference type="Gene3D" id="3.40.640.10">
    <property type="entry name" value="Type I PLP-dependent aspartate aminotransferase-like (Major domain)"/>
    <property type="match status" value="1"/>
</dbReference>
<dbReference type="InterPro" id="IPR015422">
    <property type="entry name" value="PyrdxlP-dep_Trfase_small"/>
</dbReference>
<reference evidence="7 8" key="1">
    <citation type="journal article" date="2016" name="Mol. Biol. Evol.">
        <title>Genome-Wide Survey of Gut Fungi (Harpellales) Reveals the First Horizontally Transferred Ubiquitin Gene from a Mosquito Host.</title>
        <authorList>
            <person name="Wang Y."/>
            <person name="White M.M."/>
            <person name="Kvist S."/>
            <person name="Moncalvo J.M."/>
        </authorList>
    </citation>
    <scope>NUCLEOTIDE SEQUENCE [LARGE SCALE GENOMIC DNA]</scope>
    <source>
        <strain evidence="7 8">ALG-7-W6</strain>
    </source>
</reference>
<dbReference type="GO" id="GO:0006535">
    <property type="term" value="P:cysteine biosynthetic process from serine"/>
    <property type="evidence" value="ECO:0007669"/>
    <property type="project" value="TreeGrafter"/>
</dbReference>
<evidence type="ECO:0000313" key="8">
    <source>
        <dbReference type="Proteomes" id="UP000187455"/>
    </source>
</evidence>
<dbReference type="AlphaFoldDB" id="A0A1R0H3K5"/>
<dbReference type="InterPro" id="IPR054542">
    <property type="entry name" value="Cys_met_metab_PP"/>
</dbReference>
<comment type="caution">
    <text evidence="7">The sequence shown here is derived from an EMBL/GenBank/DDBJ whole genome shotgun (WGS) entry which is preliminary data.</text>
</comment>
<accession>A0A1R0H3K5</accession>
<dbReference type="GO" id="GO:0071269">
    <property type="term" value="P:L-homocysteine biosynthetic process"/>
    <property type="evidence" value="ECO:0007669"/>
    <property type="project" value="TreeGrafter"/>
</dbReference>
<sequence length="440" mass="47495">MSDQKNTPALKFETLQVHAGQSVDPLTKSRANPIYATSSYVFEDSADGADLFALKKFGNIYSRLTNPTVSVLEQRLAALEGGVAAVATSSGTAAIYSTITNIAQAGDNIVSTSYLYGGTFNMFKVTLPRIGINVHLVDSDRVEDLVAKFDENTKAVYVETIGNPKYNIPNLSELAQAAHKFGIPLIVDNTFGMGGYLCRPIEHGADIVIHSITKWVGGHGLAIGGAVVDAGSFPWNNGRFPLLSEPSEGYHGMVFWDTFGSTTPDKPNLAFAIKFRVEMLRDVGSCLNAMDAWMFLIGLETLSLRADRICLNTMALAEYLEKHPNVAWVSYPGLSSHEYHEQAKSILRHGFGGVLSFGLKGSPENGDVFVSNVKLASNLANVGDSKTLVIHPSSTTHQQLSDDQKIASGITPDLIRVSVGIEHIDDIIADFEQAISLANN</sequence>
<dbReference type="OrthoDB" id="3512640at2759"/>
<dbReference type="InterPro" id="IPR006235">
    <property type="entry name" value="OAc-hSer/O-AcSer_sulfhydrylase"/>
</dbReference>
<evidence type="ECO:0000256" key="4">
    <source>
        <dbReference type="ARBA" id="ARBA00022898"/>
    </source>
</evidence>
<dbReference type="PROSITE" id="PS00868">
    <property type="entry name" value="CYS_MET_METAB_PP"/>
    <property type="match status" value="1"/>
</dbReference>
<proteinExistence type="inferred from homology"/>
<dbReference type="InterPro" id="IPR000277">
    <property type="entry name" value="Cys/Met-Metab_PyrdxlP-dep_enz"/>
</dbReference>
<dbReference type="Proteomes" id="UP000187455">
    <property type="component" value="Unassembled WGS sequence"/>
</dbReference>
<evidence type="ECO:0000313" key="7">
    <source>
        <dbReference type="EMBL" id="OLY83694.1"/>
    </source>
</evidence>
<dbReference type="GO" id="GO:0016829">
    <property type="term" value="F:lyase activity"/>
    <property type="evidence" value="ECO:0007669"/>
    <property type="project" value="UniProtKB-KW"/>
</dbReference>
<dbReference type="PANTHER" id="PTHR43797:SF2">
    <property type="entry name" value="HOMOCYSTEINE_CYSTEINE SYNTHASE"/>
    <property type="match status" value="1"/>
</dbReference>
<dbReference type="InterPro" id="IPR015424">
    <property type="entry name" value="PyrdxlP-dep_Trfase"/>
</dbReference>
<organism evidence="7 8">
    <name type="scientific">Smittium mucronatum</name>
    <dbReference type="NCBI Taxonomy" id="133383"/>
    <lineage>
        <taxon>Eukaryota</taxon>
        <taxon>Fungi</taxon>
        <taxon>Fungi incertae sedis</taxon>
        <taxon>Zoopagomycota</taxon>
        <taxon>Kickxellomycotina</taxon>
        <taxon>Harpellomycetes</taxon>
        <taxon>Harpellales</taxon>
        <taxon>Legeriomycetaceae</taxon>
        <taxon>Smittium</taxon>
    </lineage>
</organism>
<dbReference type="STRING" id="133383.A0A1R0H3K5"/>
<dbReference type="PIRSF" id="PIRSF001434">
    <property type="entry name" value="CGS"/>
    <property type="match status" value="1"/>
</dbReference>
<keyword evidence="4 5" id="KW-0663">Pyridoxal phosphate</keyword>
<keyword evidence="7" id="KW-0456">Lyase</keyword>
<dbReference type="SUPFAM" id="SSF53383">
    <property type="entry name" value="PLP-dependent transferases"/>
    <property type="match status" value="1"/>
</dbReference>